<dbReference type="CDD" id="cd00671">
    <property type="entry name" value="ArgRS_core"/>
    <property type="match status" value="1"/>
</dbReference>
<reference evidence="12 13" key="1">
    <citation type="journal article" date="2024" name="J Genomics">
        <title>Draft genome sequencing and assembly of Favolaschia claudopus CIRM-BRFM 2984 isolated from oak limbs.</title>
        <authorList>
            <person name="Navarro D."/>
            <person name="Drula E."/>
            <person name="Chaduli D."/>
            <person name="Cazenave R."/>
            <person name="Ahrendt S."/>
            <person name="Wang J."/>
            <person name="Lipzen A."/>
            <person name="Daum C."/>
            <person name="Barry K."/>
            <person name="Grigoriev I.V."/>
            <person name="Favel A."/>
            <person name="Rosso M.N."/>
            <person name="Martin F."/>
        </authorList>
    </citation>
    <scope>NUCLEOTIDE SEQUENCE [LARGE SCALE GENOMIC DNA]</scope>
    <source>
        <strain evidence="12 13">CIRM-BRFM 2984</strain>
    </source>
</reference>
<evidence type="ECO:0000313" key="12">
    <source>
        <dbReference type="EMBL" id="KAK7032951.1"/>
    </source>
</evidence>
<dbReference type="GO" id="GO:0005524">
    <property type="term" value="F:ATP binding"/>
    <property type="evidence" value="ECO:0007669"/>
    <property type="project" value="UniProtKB-KW"/>
</dbReference>
<evidence type="ECO:0000256" key="10">
    <source>
        <dbReference type="SAM" id="MobiDB-lite"/>
    </source>
</evidence>
<dbReference type="FunFam" id="1.10.730.10:FF:000006">
    <property type="entry name" value="Arginyl-tRNA synthetase 2, mitochondrial"/>
    <property type="match status" value="1"/>
</dbReference>
<dbReference type="PRINTS" id="PR01038">
    <property type="entry name" value="TRNASYNTHARG"/>
</dbReference>
<comment type="caution">
    <text evidence="12">The sequence shown here is derived from an EMBL/GenBank/DDBJ whole genome shotgun (WGS) entry which is preliminary data.</text>
</comment>
<feature type="domain" description="DALR anticodon binding" evidence="11">
    <location>
        <begin position="1218"/>
        <end position="1339"/>
    </location>
</feature>
<evidence type="ECO:0000256" key="9">
    <source>
        <dbReference type="ARBA" id="ARBA00049339"/>
    </source>
</evidence>
<organism evidence="12 13">
    <name type="scientific">Favolaschia claudopus</name>
    <dbReference type="NCBI Taxonomy" id="2862362"/>
    <lineage>
        <taxon>Eukaryota</taxon>
        <taxon>Fungi</taxon>
        <taxon>Dikarya</taxon>
        <taxon>Basidiomycota</taxon>
        <taxon>Agaricomycotina</taxon>
        <taxon>Agaricomycetes</taxon>
        <taxon>Agaricomycetidae</taxon>
        <taxon>Agaricales</taxon>
        <taxon>Marasmiineae</taxon>
        <taxon>Mycenaceae</taxon>
        <taxon>Favolaschia</taxon>
    </lineage>
</organism>
<dbReference type="FunFam" id="3.40.50.620:FF:000058">
    <property type="entry name" value="Mitochondrial arginyl-tRNA synthetase"/>
    <property type="match status" value="1"/>
</dbReference>
<comment type="similarity">
    <text evidence="1">Belongs to the class-I aminoacyl-tRNA synthetase family.</text>
</comment>
<dbReference type="InterPro" id="IPR036695">
    <property type="entry name" value="Arg-tRNA-synth_N_sf"/>
</dbReference>
<dbReference type="Pfam" id="PF00750">
    <property type="entry name" value="tRNA-synt_1d"/>
    <property type="match status" value="1"/>
</dbReference>
<dbReference type="PANTHER" id="PTHR11956">
    <property type="entry name" value="ARGINYL-TRNA SYNTHETASE"/>
    <property type="match status" value="1"/>
</dbReference>
<comment type="catalytic activity">
    <reaction evidence="9">
        <text>tRNA(Arg) + L-arginine + ATP = L-arginyl-tRNA(Arg) + AMP + diphosphate</text>
        <dbReference type="Rhea" id="RHEA:20301"/>
        <dbReference type="Rhea" id="RHEA-COMP:9658"/>
        <dbReference type="Rhea" id="RHEA-COMP:9673"/>
        <dbReference type="ChEBI" id="CHEBI:30616"/>
        <dbReference type="ChEBI" id="CHEBI:32682"/>
        <dbReference type="ChEBI" id="CHEBI:33019"/>
        <dbReference type="ChEBI" id="CHEBI:78442"/>
        <dbReference type="ChEBI" id="CHEBI:78513"/>
        <dbReference type="ChEBI" id="CHEBI:456215"/>
        <dbReference type="EC" id="6.1.1.19"/>
    </reaction>
</comment>
<dbReference type="InterPro" id="IPR009080">
    <property type="entry name" value="tRNAsynth_Ia_anticodon-bd"/>
</dbReference>
<evidence type="ECO:0000256" key="2">
    <source>
        <dbReference type="ARBA" id="ARBA00012837"/>
    </source>
</evidence>
<feature type="region of interest" description="Disordered" evidence="10">
    <location>
        <begin position="264"/>
        <end position="313"/>
    </location>
</feature>
<dbReference type="InterPro" id="IPR008909">
    <property type="entry name" value="DALR_anticod-bd"/>
</dbReference>
<dbReference type="SUPFAM" id="SSF52374">
    <property type="entry name" value="Nucleotidylyl transferase"/>
    <property type="match status" value="1"/>
</dbReference>
<dbReference type="InterPro" id="IPR014729">
    <property type="entry name" value="Rossmann-like_a/b/a_fold"/>
</dbReference>
<dbReference type="NCBIfam" id="TIGR00456">
    <property type="entry name" value="argS"/>
    <property type="match status" value="1"/>
</dbReference>
<dbReference type="InterPro" id="IPR001278">
    <property type="entry name" value="Arg-tRNA-ligase"/>
</dbReference>
<dbReference type="Gene3D" id="1.10.730.10">
    <property type="entry name" value="Isoleucyl-tRNA Synthetase, Domain 1"/>
    <property type="match status" value="1"/>
</dbReference>
<dbReference type="CDD" id="cd07956">
    <property type="entry name" value="Anticodon_Ia_Arg"/>
    <property type="match status" value="1"/>
</dbReference>
<dbReference type="GO" id="GO:0032543">
    <property type="term" value="P:mitochondrial translation"/>
    <property type="evidence" value="ECO:0007669"/>
    <property type="project" value="TreeGrafter"/>
</dbReference>
<accession>A0AAW0C2M8</accession>
<dbReference type="PROSITE" id="PS00178">
    <property type="entry name" value="AA_TRNA_LIGASE_I"/>
    <property type="match status" value="1"/>
</dbReference>
<evidence type="ECO:0000313" key="13">
    <source>
        <dbReference type="Proteomes" id="UP001362999"/>
    </source>
</evidence>
<dbReference type="GO" id="GO:0005739">
    <property type="term" value="C:mitochondrion"/>
    <property type="evidence" value="ECO:0007669"/>
    <property type="project" value="TreeGrafter"/>
</dbReference>
<name>A0AAW0C2M8_9AGAR</name>
<keyword evidence="7" id="KW-0030">Aminoacyl-tRNA synthetase</keyword>
<dbReference type="EMBL" id="JAWWNJ010000023">
    <property type="protein sequence ID" value="KAK7032951.1"/>
    <property type="molecule type" value="Genomic_DNA"/>
</dbReference>
<keyword evidence="4" id="KW-0547">Nucleotide-binding</keyword>
<keyword evidence="13" id="KW-1185">Reference proteome</keyword>
<dbReference type="Gene3D" id="3.30.1360.70">
    <property type="entry name" value="Arginyl tRNA synthetase N-terminal domain"/>
    <property type="match status" value="1"/>
</dbReference>
<evidence type="ECO:0000256" key="8">
    <source>
        <dbReference type="ARBA" id="ARBA00033033"/>
    </source>
</evidence>
<feature type="region of interest" description="Disordered" evidence="10">
    <location>
        <begin position="351"/>
        <end position="455"/>
    </location>
</feature>
<evidence type="ECO:0000256" key="5">
    <source>
        <dbReference type="ARBA" id="ARBA00022840"/>
    </source>
</evidence>
<dbReference type="InterPro" id="IPR035684">
    <property type="entry name" value="ArgRS_core"/>
</dbReference>
<evidence type="ECO:0000256" key="7">
    <source>
        <dbReference type="ARBA" id="ARBA00023146"/>
    </source>
</evidence>
<feature type="compositionally biased region" description="Basic residues" evidence="10">
    <location>
        <begin position="296"/>
        <end position="306"/>
    </location>
</feature>
<dbReference type="EC" id="6.1.1.19" evidence="2"/>
<evidence type="ECO:0000256" key="1">
    <source>
        <dbReference type="ARBA" id="ARBA00005594"/>
    </source>
</evidence>
<protein>
    <recommendedName>
        <fullName evidence="2">arginine--tRNA ligase</fullName>
        <ecNumber evidence="2">6.1.1.19</ecNumber>
    </recommendedName>
    <alternativeName>
        <fullName evidence="8">Arginyl-tRNA synthetase</fullName>
    </alternativeName>
</protein>
<gene>
    <name evidence="12" type="ORF">R3P38DRAFT_2700401</name>
</gene>
<proteinExistence type="inferred from homology"/>
<dbReference type="InterPro" id="IPR001412">
    <property type="entry name" value="aa-tRNA-synth_I_CS"/>
</dbReference>
<dbReference type="Pfam" id="PF05746">
    <property type="entry name" value="DALR_1"/>
    <property type="match status" value="1"/>
</dbReference>
<dbReference type="GO" id="GO:0004814">
    <property type="term" value="F:arginine-tRNA ligase activity"/>
    <property type="evidence" value="ECO:0007669"/>
    <property type="project" value="UniProtKB-EC"/>
</dbReference>
<evidence type="ECO:0000256" key="3">
    <source>
        <dbReference type="ARBA" id="ARBA00022598"/>
    </source>
</evidence>
<feature type="region of interest" description="Disordered" evidence="10">
    <location>
        <begin position="108"/>
        <end position="198"/>
    </location>
</feature>
<feature type="compositionally biased region" description="Basic and acidic residues" evidence="10">
    <location>
        <begin position="164"/>
        <end position="185"/>
    </location>
</feature>
<keyword evidence="5" id="KW-0067">ATP-binding</keyword>
<keyword evidence="6" id="KW-0648">Protein biosynthesis</keyword>
<evidence type="ECO:0000259" key="11">
    <source>
        <dbReference type="SMART" id="SM00836"/>
    </source>
</evidence>
<feature type="compositionally biased region" description="Polar residues" evidence="10">
    <location>
        <begin position="603"/>
        <end position="639"/>
    </location>
</feature>
<dbReference type="SUPFAM" id="SSF47323">
    <property type="entry name" value="Anticodon-binding domain of a subclass of class I aminoacyl-tRNA synthetases"/>
    <property type="match status" value="1"/>
</dbReference>
<dbReference type="SMART" id="SM00836">
    <property type="entry name" value="DALR_1"/>
    <property type="match status" value="1"/>
</dbReference>
<evidence type="ECO:0000256" key="6">
    <source>
        <dbReference type="ARBA" id="ARBA00022917"/>
    </source>
</evidence>
<feature type="region of interest" description="Disordered" evidence="10">
    <location>
        <begin position="526"/>
        <end position="639"/>
    </location>
</feature>
<feature type="compositionally biased region" description="Basic and acidic residues" evidence="10">
    <location>
        <begin position="534"/>
        <end position="596"/>
    </location>
</feature>
<dbReference type="PANTHER" id="PTHR11956:SF11">
    <property type="entry name" value="ARGININE--TRNA LIGASE, MITOCHONDRIAL-RELATED"/>
    <property type="match status" value="1"/>
</dbReference>
<feature type="compositionally biased region" description="Basic and acidic residues" evidence="10">
    <location>
        <begin position="141"/>
        <end position="155"/>
    </location>
</feature>
<dbReference type="Gene3D" id="3.40.50.620">
    <property type="entry name" value="HUPs"/>
    <property type="match status" value="1"/>
</dbReference>
<feature type="compositionally biased region" description="Acidic residues" evidence="10">
    <location>
        <begin position="414"/>
        <end position="434"/>
    </location>
</feature>
<sequence>MPRRAAPKPTELLDSQHQNLGDTSAQLESHVRNLAQLRTNWKWAAFGQFFYTFSHLFQMPDVALSDIEDDLARDTNIFLPRVMTRLLFILSYDRKVSLENWQSVLRKQHNRRDPASNPIGPEPITETQQSRYRYQSVPADDEPHSASDEATKDPPEETAQDNDLPDRSEKATSEGPSDSRAHTQDRTSPFPELEEQETRDWLQLPMLMKLDSMHLLTEWQFQNPTRLRTLMKSDDEDATWRIEPVGYDAKSNAYWLIGADRLWMQRSPPKPPRSTAATSSLKRKRPDHVTKASTSKSKRSPPKRARLASEDRKLTITVPAGGRAAKAQAKLRLDQQAKELAELNRAAGITTPATRELGRTRNQAARTRPLGTRVSARLRGADDDEWQAIPEAWLEDGGSRKKAPAQQKAKTGLESDDESVSDLTELSEDLTEDVPAERSSPEAEAEEESVIVENGEQDRQMDNFVEWETICVTLYDWEHIAERFEKATHYTERALYKVLTKEIVPVITEELREIERKQRLEEAIVHRKRSSRIANKEQEKEEARQIAKQKTELAEKKSRAQRHEARLAKEESERERREAARELRRKAKEEESRSVAEDEGSDTIVNVVNNDSSPIHLNHLPGSSSRNGMAIASTSTSGTRTPIGDDWILNCEICHRSGVNLKRMTARLRRFNICRTRALTVTMDRCTIFSPISVGSSNRFNSIPTYRDGTMGTMHHMCPQTVSYINMATLVQAFLLHRRSAGFLPGLFCRHFKLKMAYSPPDPSICALDAFRSSIAERVAAALPPLTVDQVYSGVDYGKKGVDFTIALPRFKLGKVDDVAAKVVAQFQPDEYIESITHDKAFLHFQCKTTTVMREILNQVHTLTHDVPTPCYGSNSSGNGKKIIIEYSSPNIAKSFHVGHLRSTIIGGFLANLYKACGWDVVSMNYLGDWGTQFGLIATGFEKYGSQEELEKDAIKHLFEIYVKVNKDAEADPEVKAEAGRWFKRMEDGDETALKNWRVWRALSVKKYEEEYERLNVKFDVYNGESMVGKEWQDRALTRLEEMGLIEDVDGAKIVNLEQWKMGKAVIRKRDGTSIYLTRDIGGAIERYEKYKFDKMIYVVSSQQDLHLSQFFKVLELMKFPWASSLQHVNYGLVQGMSTRKGTVVFLNEIIKEAAQVMHEQMQKNEEKYNAIEDPETVSREIGITGVKIQDMAAKRINNYTFNWDRMKSFEGDTGPYLQYAHVRLSSISRKNPHLLPLPPPSQIDTTSLATSSHAREIVFLLGTYPDIVKVAMKTHEPSGVVTYAMRLSHAISSAWEVLAVKGEEDLEKARARLWMYECTRDVLGAAMRLLSIRPLERM</sequence>
<keyword evidence="3" id="KW-0436">Ligase</keyword>
<dbReference type="GO" id="GO:0006420">
    <property type="term" value="P:arginyl-tRNA aminoacylation"/>
    <property type="evidence" value="ECO:0007669"/>
    <property type="project" value="InterPro"/>
</dbReference>
<dbReference type="Proteomes" id="UP001362999">
    <property type="component" value="Unassembled WGS sequence"/>
</dbReference>
<evidence type="ECO:0000256" key="4">
    <source>
        <dbReference type="ARBA" id="ARBA00022741"/>
    </source>
</evidence>